<accession>A0A1H7KGY6</accession>
<dbReference type="Proteomes" id="UP000199421">
    <property type="component" value="Unassembled WGS sequence"/>
</dbReference>
<gene>
    <name evidence="1" type="ORF">SAMN05661044_01324</name>
</gene>
<proteinExistence type="predicted"/>
<dbReference type="EMBL" id="FOAF01000001">
    <property type="protein sequence ID" value="SEK85217.1"/>
    <property type="molecule type" value="Genomic_DNA"/>
</dbReference>
<evidence type="ECO:0000313" key="2">
    <source>
        <dbReference type="Proteomes" id="UP000199421"/>
    </source>
</evidence>
<dbReference type="RefSeq" id="WP_238383682.1">
    <property type="nucleotide sequence ID" value="NZ_FOAF01000001.1"/>
</dbReference>
<protein>
    <submittedName>
        <fullName evidence="1">Uncharacterized protein</fullName>
    </submittedName>
</protein>
<dbReference type="AlphaFoldDB" id="A0A1H7KGY6"/>
<dbReference type="STRING" id="407022.SAMN05661044_01324"/>
<organism evidence="1 2">
    <name type="scientific">Olivibacter domesticus</name>
    <name type="common">Pseudosphingobacterium domesticum</name>
    <dbReference type="NCBI Taxonomy" id="407022"/>
    <lineage>
        <taxon>Bacteria</taxon>
        <taxon>Pseudomonadati</taxon>
        <taxon>Bacteroidota</taxon>
        <taxon>Sphingobacteriia</taxon>
        <taxon>Sphingobacteriales</taxon>
        <taxon>Sphingobacteriaceae</taxon>
        <taxon>Olivibacter</taxon>
    </lineage>
</organism>
<name>A0A1H7KGY6_OLID1</name>
<keyword evidence="2" id="KW-1185">Reference proteome</keyword>
<sequence>MMLNLLRKYTIVKTGHRKKLANVKNYASFAKIINNKFTGDVPCKYTAKKNVKYNSRFKGGRVIGM</sequence>
<reference evidence="2" key="1">
    <citation type="submission" date="2016-10" db="EMBL/GenBank/DDBJ databases">
        <authorList>
            <person name="Varghese N."/>
            <person name="Submissions S."/>
        </authorList>
    </citation>
    <scope>NUCLEOTIDE SEQUENCE [LARGE SCALE GENOMIC DNA]</scope>
    <source>
        <strain evidence="2">DSM 18733</strain>
    </source>
</reference>
<evidence type="ECO:0000313" key="1">
    <source>
        <dbReference type="EMBL" id="SEK85217.1"/>
    </source>
</evidence>